<evidence type="ECO:0000256" key="1">
    <source>
        <dbReference type="SAM" id="Phobius"/>
    </source>
</evidence>
<dbReference type="STRING" id="150121.SAMN06296010_3056"/>
<protein>
    <submittedName>
        <fullName evidence="2">Uncharacterized protein</fullName>
    </submittedName>
</protein>
<reference evidence="3" key="1">
    <citation type="submission" date="2017-04" db="EMBL/GenBank/DDBJ databases">
        <authorList>
            <person name="Varghese N."/>
            <person name="Submissions S."/>
        </authorList>
    </citation>
    <scope>NUCLEOTIDE SEQUENCE [LARGE SCALE GENOMIC DNA]</scope>
    <source>
        <strain evidence="3">VKM Ac-2510</strain>
    </source>
</reference>
<feature type="transmembrane region" description="Helical" evidence="1">
    <location>
        <begin position="6"/>
        <end position="24"/>
    </location>
</feature>
<dbReference type="AlphaFoldDB" id="A0A1X7KXP8"/>
<dbReference type="EMBL" id="FXAY01000006">
    <property type="protein sequence ID" value="SMG46341.1"/>
    <property type="molecule type" value="Genomic_DNA"/>
</dbReference>
<evidence type="ECO:0000313" key="3">
    <source>
        <dbReference type="Proteomes" id="UP000193244"/>
    </source>
</evidence>
<dbReference type="RefSeq" id="WP_085487634.1">
    <property type="nucleotide sequence ID" value="NZ_FXAY01000006.1"/>
</dbReference>
<feature type="transmembrane region" description="Helical" evidence="1">
    <location>
        <begin position="224"/>
        <end position="242"/>
    </location>
</feature>
<organism evidence="2 3">
    <name type="scientific">Agreia pratensis</name>
    <dbReference type="NCBI Taxonomy" id="150121"/>
    <lineage>
        <taxon>Bacteria</taxon>
        <taxon>Bacillati</taxon>
        <taxon>Actinomycetota</taxon>
        <taxon>Actinomycetes</taxon>
        <taxon>Micrococcales</taxon>
        <taxon>Microbacteriaceae</taxon>
        <taxon>Agreia</taxon>
    </lineage>
</organism>
<keyword evidence="1" id="KW-0472">Membrane</keyword>
<keyword evidence="1" id="KW-0812">Transmembrane</keyword>
<feature type="transmembrane region" description="Helical" evidence="1">
    <location>
        <begin position="45"/>
        <end position="68"/>
    </location>
</feature>
<proteinExistence type="predicted"/>
<sequence length="243" mass="24980">MTASTGILILLGAGVLLSSIALILDIRAHSPQRAPSRTSRSGRAVLYSLTVLSCGVLVAALVLSSLVPLAEIQETPLVRVVMTLLALALATIGGGPFAVLALRLATRGTSLTGVHGGILISTNDRQSASSPPPEAPSRRGVFLRHLLASRNADRLSAESSPPDKAMGTSTVEVLRGGTTIGVLERIAIAGAITAGFPEAIAVVIAIKGVGRFSELAASEAKERFIIGTLASFVWACSCALVLR</sequence>
<evidence type="ECO:0000313" key="2">
    <source>
        <dbReference type="EMBL" id="SMG46341.1"/>
    </source>
</evidence>
<name>A0A1X7KXP8_9MICO</name>
<dbReference type="Proteomes" id="UP000193244">
    <property type="component" value="Unassembled WGS sequence"/>
</dbReference>
<keyword evidence="3" id="KW-1185">Reference proteome</keyword>
<keyword evidence="1" id="KW-1133">Transmembrane helix</keyword>
<feature type="transmembrane region" description="Helical" evidence="1">
    <location>
        <begin position="80"/>
        <end position="102"/>
    </location>
</feature>
<gene>
    <name evidence="2" type="ORF">SAMN06296010_3056</name>
</gene>
<accession>A0A1X7KXP8</accession>